<keyword evidence="6" id="KW-0067">ATP-binding</keyword>
<evidence type="ECO:0000256" key="5">
    <source>
        <dbReference type="ARBA" id="ARBA00022832"/>
    </source>
</evidence>
<evidence type="ECO:0000256" key="1">
    <source>
        <dbReference type="ARBA" id="ARBA00011883"/>
    </source>
</evidence>
<keyword evidence="12" id="KW-1185">Reference proteome</keyword>
<keyword evidence="7" id="KW-0443">Lipid metabolism</keyword>
<keyword evidence="4" id="KW-0863">Zinc-finger</keyword>
<comment type="caution">
    <text evidence="11">The sequence shown here is derived from an EMBL/GenBank/DDBJ whole genome shotgun (WGS) entry which is preliminary data.</text>
</comment>
<protein>
    <recommendedName>
        <fullName evidence="1">acetyl-CoA carboxytransferase</fullName>
        <ecNumber evidence="1">2.1.3.15</ecNumber>
    </recommendedName>
</protein>
<dbReference type="InterPro" id="IPR001095">
    <property type="entry name" value="Acetyl_CoA_COase_a_su"/>
</dbReference>
<dbReference type="SUPFAM" id="SSF52096">
    <property type="entry name" value="ClpP/crotonase"/>
    <property type="match status" value="1"/>
</dbReference>
<dbReference type="InterPro" id="IPR029045">
    <property type="entry name" value="ClpP/crotonase-like_dom_sf"/>
</dbReference>
<sequence>MRIAQELGLPLVCVIDTPGADLSAAAEEGAPAGEIARRLAEMAELTVPTVSVPLGEGTGVARRPCCRPAG</sequence>
<dbReference type="RefSeq" id="WP_312926833.1">
    <property type="nucleotide sequence ID" value="NZ_BAABIX010000019.1"/>
</dbReference>
<dbReference type="EC" id="2.1.3.15" evidence="1"/>
<keyword evidence="8" id="KW-0275">Fatty acid biosynthesis</keyword>
<keyword evidence="2" id="KW-0444">Lipid biosynthesis</keyword>
<evidence type="ECO:0000259" key="10">
    <source>
        <dbReference type="PROSITE" id="PS50989"/>
    </source>
</evidence>
<keyword evidence="3" id="KW-0547">Nucleotide-binding</keyword>
<dbReference type="EMBL" id="JACHGN010000023">
    <property type="protein sequence ID" value="MBB5138473.1"/>
    <property type="molecule type" value="Genomic_DNA"/>
</dbReference>
<evidence type="ECO:0000256" key="8">
    <source>
        <dbReference type="ARBA" id="ARBA00023160"/>
    </source>
</evidence>
<feature type="domain" description="CoA carboxyltransferase C-terminal" evidence="10">
    <location>
        <begin position="1"/>
        <end position="70"/>
    </location>
</feature>
<dbReference type="PROSITE" id="PS50989">
    <property type="entry name" value="COA_CT_CTER"/>
    <property type="match status" value="1"/>
</dbReference>
<dbReference type="GO" id="GO:0003989">
    <property type="term" value="F:acetyl-CoA carboxylase activity"/>
    <property type="evidence" value="ECO:0007669"/>
    <property type="project" value="InterPro"/>
</dbReference>
<organism evidence="11 12">
    <name type="scientific">Thermocatellispora tengchongensis</name>
    <dbReference type="NCBI Taxonomy" id="1073253"/>
    <lineage>
        <taxon>Bacteria</taxon>
        <taxon>Bacillati</taxon>
        <taxon>Actinomycetota</taxon>
        <taxon>Actinomycetes</taxon>
        <taxon>Streptosporangiales</taxon>
        <taxon>Streptosporangiaceae</taxon>
        <taxon>Thermocatellispora</taxon>
    </lineage>
</organism>
<dbReference type="GO" id="GO:0008270">
    <property type="term" value="F:zinc ion binding"/>
    <property type="evidence" value="ECO:0007669"/>
    <property type="project" value="UniProtKB-KW"/>
</dbReference>
<evidence type="ECO:0000256" key="4">
    <source>
        <dbReference type="ARBA" id="ARBA00022771"/>
    </source>
</evidence>
<dbReference type="GO" id="GO:0006633">
    <property type="term" value="P:fatty acid biosynthetic process"/>
    <property type="evidence" value="ECO:0007669"/>
    <property type="project" value="UniProtKB-KW"/>
</dbReference>
<evidence type="ECO:0000256" key="7">
    <source>
        <dbReference type="ARBA" id="ARBA00023098"/>
    </source>
</evidence>
<dbReference type="GO" id="GO:0005524">
    <property type="term" value="F:ATP binding"/>
    <property type="evidence" value="ECO:0007669"/>
    <property type="project" value="UniProtKB-KW"/>
</dbReference>
<dbReference type="GO" id="GO:0009317">
    <property type="term" value="C:acetyl-CoA carboxylase complex"/>
    <property type="evidence" value="ECO:0007669"/>
    <property type="project" value="InterPro"/>
</dbReference>
<name>A0A840PKM5_9ACTN</name>
<comment type="catalytic activity">
    <reaction evidence="9">
        <text>N(6)-carboxybiotinyl-L-lysyl-[protein] + acetyl-CoA = N(6)-biotinyl-L-lysyl-[protein] + malonyl-CoA</text>
        <dbReference type="Rhea" id="RHEA:54728"/>
        <dbReference type="Rhea" id="RHEA-COMP:10505"/>
        <dbReference type="Rhea" id="RHEA-COMP:10506"/>
        <dbReference type="ChEBI" id="CHEBI:57288"/>
        <dbReference type="ChEBI" id="CHEBI:57384"/>
        <dbReference type="ChEBI" id="CHEBI:83144"/>
        <dbReference type="ChEBI" id="CHEBI:83145"/>
        <dbReference type="EC" id="2.1.3.15"/>
    </reaction>
</comment>
<keyword evidence="5" id="KW-0276">Fatty acid metabolism</keyword>
<keyword evidence="4" id="KW-0479">Metal-binding</keyword>
<evidence type="ECO:0000256" key="2">
    <source>
        <dbReference type="ARBA" id="ARBA00022516"/>
    </source>
</evidence>
<dbReference type="Proteomes" id="UP000578449">
    <property type="component" value="Unassembled WGS sequence"/>
</dbReference>
<keyword evidence="4" id="KW-0862">Zinc</keyword>
<gene>
    <name evidence="11" type="ORF">HNP84_008227</name>
</gene>
<dbReference type="Gene3D" id="3.90.226.10">
    <property type="entry name" value="2-enoyl-CoA Hydratase, Chain A, domain 1"/>
    <property type="match status" value="1"/>
</dbReference>
<reference evidence="11 12" key="1">
    <citation type="submission" date="2020-08" db="EMBL/GenBank/DDBJ databases">
        <title>Genomic Encyclopedia of Type Strains, Phase IV (KMG-IV): sequencing the most valuable type-strain genomes for metagenomic binning, comparative biology and taxonomic classification.</title>
        <authorList>
            <person name="Goeker M."/>
        </authorList>
    </citation>
    <scope>NUCLEOTIDE SEQUENCE [LARGE SCALE GENOMIC DNA]</scope>
    <source>
        <strain evidence="11 12">DSM 45615</strain>
    </source>
</reference>
<dbReference type="GO" id="GO:0016743">
    <property type="term" value="F:carboxyl- or carbamoyltransferase activity"/>
    <property type="evidence" value="ECO:0007669"/>
    <property type="project" value="InterPro"/>
</dbReference>
<evidence type="ECO:0000256" key="6">
    <source>
        <dbReference type="ARBA" id="ARBA00022840"/>
    </source>
</evidence>
<evidence type="ECO:0000313" key="11">
    <source>
        <dbReference type="EMBL" id="MBB5138473.1"/>
    </source>
</evidence>
<evidence type="ECO:0000256" key="9">
    <source>
        <dbReference type="ARBA" id="ARBA00049152"/>
    </source>
</evidence>
<evidence type="ECO:0000313" key="12">
    <source>
        <dbReference type="Proteomes" id="UP000578449"/>
    </source>
</evidence>
<accession>A0A840PKM5</accession>
<proteinExistence type="predicted"/>
<dbReference type="AlphaFoldDB" id="A0A840PKM5"/>
<dbReference type="InterPro" id="IPR011763">
    <property type="entry name" value="COA_CT_C"/>
</dbReference>
<evidence type="ECO:0000256" key="3">
    <source>
        <dbReference type="ARBA" id="ARBA00022741"/>
    </source>
</evidence>
<dbReference type="Pfam" id="PF03255">
    <property type="entry name" value="ACCA"/>
    <property type="match status" value="1"/>
</dbReference>